<gene>
    <name evidence="2" type="ORF">GCM10009867_32400</name>
</gene>
<protein>
    <submittedName>
        <fullName evidence="2">Uncharacterized protein</fullName>
    </submittedName>
</protein>
<feature type="region of interest" description="Disordered" evidence="1">
    <location>
        <begin position="66"/>
        <end position="110"/>
    </location>
</feature>
<evidence type="ECO:0000256" key="1">
    <source>
        <dbReference type="SAM" id="MobiDB-lite"/>
    </source>
</evidence>
<organism evidence="2 3">
    <name type="scientific">Pedococcus aerophilus</name>
    <dbReference type="NCBI Taxonomy" id="436356"/>
    <lineage>
        <taxon>Bacteria</taxon>
        <taxon>Bacillati</taxon>
        <taxon>Actinomycetota</taxon>
        <taxon>Actinomycetes</taxon>
        <taxon>Micrococcales</taxon>
        <taxon>Intrasporangiaceae</taxon>
        <taxon>Pedococcus</taxon>
    </lineage>
</organism>
<feature type="region of interest" description="Disordered" evidence="1">
    <location>
        <begin position="1"/>
        <end position="29"/>
    </location>
</feature>
<evidence type="ECO:0000313" key="3">
    <source>
        <dbReference type="Proteomes" id="UP001501326"/>
    </source>
</evidence>
<accession>A0ABN3UVS5</accession>
<sequence length="110" mass="11626">MFTQVSGVRYSFEPRASAEQGSAGLEGMYESTPDQGITFTTNVDTIIRKGLDPQVVARLLAEGPRWRTRAGGTAVGELSESHLDDERRGGSAEGSHSLSGASSTTHGDGR</sequence>
<reference evidence="2 3" key="1">
    <citation type="journal article" date="2019" name="Int. J. Syst. Evol. Microbiol.">
        <title>The Global Catalogue of Microorganisms (GCM) 10K type strain sequencing project: providing services to taxonomists for standard genome sequencing and annotation.</title>
        <authorList>
            <consortium name="The Broad Institute Genomics Platform"/>
            <consortium name="The Broad Institute Genome Sequencing Center for Infectious Disease"/>
            <person name="Wu L."/>
            <person name="Ma J."/>
        </authorList>
    </citation>
    <scope>NUCLEOTIDE SEQUENCE [LARGE SCALE GENOMIC DNA]</scope>
    <source>
        <strain evidence="2 3">JCM 16378</strain>
    </source>
</reference>
<evidence type="ECO:0000313" key="2">
    <source>
        <dbReference type="EMBL" id="GAA2738885.1"/>
    </source>
</evidence>
<proteinExistence type="predicted"/>
<dbReference type="EMBL" id="BAAARN010000004">
    <property type="protein sequence ID" value="GAA2738885.1"/>
    <property type="molecule type" value="Genomic_DNA"/>
</dbReference>
<feature type="compositionally biased region" description="Basic and acidic residues" evidence="1">
    <location>
        <begin position="79"/>
        <end position="90"/>
    </location>
</feature>
<name>A0ABN3UVS5_9MICO</name>
<keyword evidence="3" id="KW-1185">Reference proteome</keyword>
<comment type="caution">
    <text evidence="2">The sequence shown here is derived from an EMBL/GenBank/DDBJ whole genome shotgun (WGS) entry which is preliminary data.</text>
</comment>
<dbReference type="Proteomes" id="UP001501326">
    <property type="component" value="Unassembled WGS sequence"/>
</dbReference>
<feature type="compositionally biased region" description="Polar residues" evidence="1">
    <location>
        <begin position="94"/>
        <end position="110"/>
    </location>
</feature>